<dbReference type="EMBL" id="JAPFQL010000007">
    <property type="protein sequence ID" value="MDC5696234.1"/>
    <property type="molecule type" value="Genomic_DNA"/>
</dbReference>
<dbReference type="RefSeq" id="WP_272460810.1">
    <property type="nucleotide sequence ID" value="NZ_JAPFQL010000007.1"/>
</dbReference>
<accession>A0ABT5GDM7</accession>
<dbReference type="Gene3D" id="1.20.120.520">
    <property type="entry name" value="nmb1532 protein domain like"/>
    <property type="match status" value="1"/>
</dbReference>
<evidence type="ECO:0000259" key="1">
    <source>
        <dbReference type="Pfam" id="PF01814"/>
    </source>
</evidence>
<protein>
    <submittedName>
        <fullName evidence="2">Hemerythrin domain-containing protein</fullName>
    </submittedName>
</protein>
<name>A0ABT5GDM7_9MICO</name>
<comment type="caution">
    <text evidence="2">The sequence shown here is derived from an EMBL/GenBank/DDBJ whole genome shotgun (WGS) entry which is preliminary data.</text>
</comment>
<evidence type="ECO:0000313" key="3">
    <source>
        <dbReference type="Proteomes" id="UP001150259"/>
    </source>
</evidence>
<dbReference type="Proteomes" id="UP001150259">
    <property type="component" value="Unassembled WGS sequence"/>
</dbReference>
<dbReference type="InterPro" id="IPR012312">
    <property type="entry name" value="Hemerythrin-like"/>
</dbReference>
<dbReference type="CDD" id="cd12108">
    <property type="entry name" value="Hr-like"/>
    <property type="match status" value="1"/>
</dbReference>
<keyword evidence="3" id="KW-1185">Reference proteome</keyword>
<feature type="domain" description="Hemerythrin-like" evidence="1">
    <location>
        <begin position="13"/>
        <end position="125"/>
    </location>
</feature>
<organism evidence="2 3">
    <name type="scientific">Intrasporangium calvum</name>
    <dbReference type="NCBI Taxonomy" id="53358"/>
    <lineage>
        <taxon>Bacteria</taxon>
        <taxon>Bacillati</taxon>
        <taxon>Actinomycetota</taxon>
        <taxon>Actinomycetes</taxon>
        <taxon>Micrococcales</taxon>
        <taxon>Intrasporangiaceae</taxon>
        <taxon>Intrasporangium</taxon>
    </lineage>
</organism>
<sequence>MCSYCGCRDISLIGRFMTEHEEIVNVAGVLHRAVGGGDAGEVGTALDHTLAHLHPHTVAEERGLFAVLRRNPDFTDHVDRLCAEHRRLDDLAERIRAGETDLVDTFYDELREHIDKEDNGLFPAAAIELDGPDWVEAIELTPDEGPHAHGHPHAHPH</sequence>
<proteinExistence type="predicted"/>
<dbReference type="Pfam" id="PF01814">
    <property type="entry name" value="Hemerythrin"/>
    <property type="match status" value="1"/>
</dbReference>
<reference evidence="2 3" key="1">
    <citation type="submission" date="2022-11" db="EMBL/GenBank/DDBJ databases">
        <title>Anaerobic phenanthrene biodegradation by a DNRA strain PheN6.</title>
        <authorList>
            <person name="Zhang Z."/>
        </authorList>
    </citation>
    <scope>NUCLEOTIDE SEQUENCE [LARGE SCALE GENOMIC DNA]</scope>
    <source>
        <strain evidence="2 3">PheN6</strain>
    </source>
</reference>
<gene>
    <name evidence="2" type="ORF">OO014_03120</name>
</gene>
<evidence type="ECO:0000313" key="2">
    <source>
        <dbReference type="EMBL" id="MDC5696234.1"/>
    </source>
</evidence>